<dbReference type="GO" id="GO:0005737">
    <property type="term" value="C:cytoplasm"/>
    <property type="evidence" value="ECO:0007669"/>
    <property type="project" value="UniProtKB-ARBA"/>
</dbReference>
<evidence type="ECO:0000256" key="1">
    <source>
        <dbReference type="ARBA" id="ARBA00012513"/>
    </source>
</evidence>
<evidence type="ECO:0000256" key="7">
    <source>
        <dbReference type="ARBA" id="ARBA00022840"/>
    </source>
</evidence>
<evidence type="ECO:0000256" key="10">
    <source>
        <dbReference type="PROSITE-ProRule" id="PRU00259"/>
    </source>
</evidence>
<evidence type="ECO:0000256" key="6">
    <source>
        <dbReference type="ARBA" id="ARBA00022777"/>
    </source>
</evidence>
<dbReference type="Gene3D" id="1.25.10.10">
    <property type="entry name" value="Leucine-rich Repeat Variant"/>
    <property type="match status" value="2"/>
</dbReference>
<keyword evidence="2" id="KW-0723">Serine/threonine-protein kinase</keyword>
<keyword evidence="6" id="KW-0418">Kinase</keyword>
<dbReference type="InterPro" id="IPR016024">
    <property type="entry name" value="ARM-type_fold"/>
</dbReference>
<dbReference type="PANTHER" id="PTHR22983:SF6">
    <property type="entry name" value="SERINE_THREONINE-PROTEIN KINASE 36"/>
    <property type="match status" value="1"/>
</dbReference>
<evidence type="ECO:0000313" key="11">
    <source>
        <dbReference type="EMBL" id="CAH1443525.1"/>
    </source>
</evidence>
<dbReference type="InterPro" id="IPR000225">
    <property type="entry name" value="Armadillo"/>
</dbReference>
<accession>A0AAU9P0B5</accession>
<protein>
    <recommendedName>
        <fullName evidence="1">non-specific serine/threonine protein kinase</fullName>
        <ecNumber evidence="1">2.7.11.1</ecNumber>
    </recommendedName>
</protein>
<sequence length="759" mass="83360">MSGSSNLIGAACEACRAIWSLIDASEIHSTKEKENPFPLRSIRSHSLDRININEDESKPLIGGDSEKIVNAVTRAFLGSKAVQEAAAWSSVVSGGGDNTIISENFSILSLCASFDRDQQTGDQNNLKNKLPNPHTLICHSCLVLSAVAQSLKSSGGNSALFMLTSSPKKQRSRLSDLARHFSLCDRVQNSFQSHSMSAMLALASILSLEISPSVETSISEIAVPLIPLSATLCDYLRISTPDGNGMRGKLSYWNGIRDGCVGLLESRLRWGGPLAIQQLCASGIPQTLVDLLGNDQLSNRVISSWDCMDDWTVSSLCQCLPGGNSTFRQVLLRKEHVKVVSDLISVVHLKGTKVLEWTWWRAEWNQGYRERAVSAAAASVGIPGQIIQCLEHMELKGTARAVAFLAKMSLHRSLVVQVLERGLLDPNKMRRLLDSSSPREVILDILMIISELARMDKVFYEHIDGANILDLLKDFLTHQDPNVGIPGQIIQCLEHMELKGTARAVAFLAKMSLHRSLVVQVLERGLLDPNKMRRLLDSSSPREVILDILMIISELARMDKVFYEHIDGANILDLLKDFLTHQDPNVRAKACSAIGNMQSTKSSVCWLIGARMGSFDTCRLAYHSDEELRKCIPQLANLLMSAEEDNKTKANASGALSNLVRNSNKLSQHIVSKGAMQALLKLVSDCSVVALNPTRRDAINESPLKIALFSLAKMCAHSPCRQFLPSSELYPVIGRLRQSPESSIASYASVIFNRTSSQP</sequence>
<comment type="caution">
    <text evidence="11">The sequence shown here is derived from an EMBL/GenBank/DDBJ whole genome shotgun (WGS) entry which is preliminary data.</text>
</comment>
<evidence type="ECO:0000256" key="2">
    <source>
        <dbReference type="ARBA" id="ARBA00022527"/>
    </source>
</evidence>
<feature type="repeat" description="ARM" evidence="10">
    <location>
        <begin position="630"/>
        <end position="674"/>
    </location>
</feature>
<dbReference type="PROSITE" id="PS50176">
    <property type="entry name" value="ARM_REPEAT"/>
    <property type="match status" value="1"/>
</dbReference>
<keyword evidence="12" id="KW-1185">Reference proteome</keyword>
<gene>
    <name evidence="11" type="ORF">LVIROSA_LOCUS29432</name>
</gene>
<evidence type="ECO:0000256" key="5">
    <source>
        <dbReference type="ARBA" id="ARBA00022741"/>
    </source>
</evidence>
<organism evidence="11 12">
    <name type="scientific">Lactuca virosa</name>
    <dbReference type="NCBI Taxonomy" id="75947"/>
    <lineage>
        <taxon>Eukaryota</taxon>
        <taxon>Viridiplantae</taxon>
        <taxon>Streptophyta</taxon>
        <taxon>Embryophyta</taxon>
        <taxon>Tracheophyta</taxon>
        <taxon>Spermatophyta</taxon>
        <taxon>Magnoliopsida</taxon>
        <taxon>eudicotyledons</taxon>
        <taxon>Gunneridae</taxon>
        <taxon>Pentapetalae</taxon>
        <taxon>asterids</taxon>
        <taxon>campanulids</taxon>
        <taxon>Asterales</taxon>
        <taxon>Asteraceae</taxon>
        <taxon>Cichorioideae</taxon>
        <taxon>Cichorieae</taxon>
        <taxon>Lactucinae</taxon>
        <taxon>Lactuca</taxon>
    </lineage>
</organism>
<keyword evidence="3" id="KW-0808">Transferase</keyword>
<evidence type="ECO:0000256" key="8">
    <source>
        <dbReference type="ARBA" id="ARBA00047899"/>
    </source>
</evidence>
<dbReference type="EC" id="2.7.11.1" evidence="1"/>
<name>A0AAU9P0B5_9ASTR</name>
<keyword evidence="7" id="KW-0067">ATP-binding</keyword>
<dbReference type="SUPFAM" id="SSF48371">
    <property type="entry name" value="ARM repeat"/>
    <property type="match status" value="2"/>
</dbReference>
<dbReference type="PANTHER" id="PTHR22983">
    <property type="entry name" value="PROTEIN KINASE RELATED"/>
    <property type="match status" value="1"/>
</dbReference>
<dbReference type="EMBL" id="CAKMRJ010005482">
    <property type="protein sequence ID" value="CAH1443525.1"/>
    <property type="molecule type" value="Genomic_DNA"/>
</dbReference>
<dbReference type="GO" id="GO:0005524">
    <property type="term" value="F:ATP binding"/>
    <property type="evidence" value="ECO:0007669"/>
    <property type="project" value="UniProtKB-KW"/>
</dbReference>
<proteinExistence type="predicted"/>
<dbReference type="AlphaFoldDB" id="A0AAU9P0B5"/>
<evidence type="ECO:0000256" key="4">
    <source>
        <dbReference type="ARBA" id="ARBA00022737"/>
    </source>
</evidence>
<comment type="catalytic activity">
    <reaction evidence="9">
        <text>L-seryl-[protein] + ATP = O-phospho-L-seryl-[protein] + ADP + H(+)</text>
        <dbReference type="Rhea" id="RHEA:17989"/>
        <dbReference type="Rhea" id="RHEA-COMP:9863"/>
        <dbReference type="Rhea" id="RHEA-COMP:11604"/>
        <dbReference type="ChEBI" id="CHEBI:15378"/>
        <dbReference type="ChEBI" id="CHEBI:29999"/>
        <dbReference type="ChEBI" id="CHEBI:30616"/>
        <dbReference type="ChEBI" id="CHEBI:83421"/>
        <dbReference type="ChEBI" id="CHEBI:456216"/>
        <dbReference type="EC" id="2.7.11.1"/>
    </reaction>
</comment>
<keyword evidence="5" id="KW-0547">Nucleotide-binding</keyword>
<keyword evidence="4" id="KW-0677">Repeat</keyword>
<evidence type="ECO:0000256" key="9">
    <source>
        <dbReference type="ARBA" id="ARBA00048679"/>
    </source>
</evidence>
<evidence type="ECO:0000313" key="12">
    <source>
        <dbReference type="Proteomes" id="UP001157418"/>
    </source>
</evidence>
<dbReference type="Proteomes" id="UP001157418">
    <property type="component" value="Unassembled WGS sequence"/>
</dbReference>
<reference evidence="11 12" key="1">
    <citation type="submission" date="2022-01" db="EMBL/GenBank/DDBJ databases">
        <authorList>
            <person name="Xiong W."/>
            <person name="Schranz E."/>
        </authorList>
    </citation>
    <scope>NUCLEOTIDE SEQUENCE [LARGE SCALE GENOMIC DNA]</scope>
</reference>
<dbReference type="GO" id="GO:0004674">
    <property type="term" value="F:protein serine/threonine kinase activity"/>
    <property type="evidence" value="ECO:0007669"/>
    <property type="project" value="UniProtKB-KW"/>
</dbReference>
<comment type="catalytic activity">
    <reaction evidence="8">
        <text>L-threonyl-[protein] + ATP = O-phospho-L-threonyl-[protein] + ADP + H(+)</text>
        <dbReference type="Rhea" id="RHEA:46608"/>
        <dbReference type="Rhea" id="RHEA-COMP:11060"/>
        <dbReference type="Rhea" id="RHEA-COMP:11605"/>
        <dbReference type="ChEBI" id="CHEBI:15378"/>
        <dbReference type="ChEBI" id="CHEBI:30013"/>
        <dbReference type="ChEBI" id="CHEBI:30616"/>
        <dbReference type="ChEBI" id="CHEBI:61977"/>
        <dbReference type="ChEBI" id="CHEBI:456216"/>
        <dbReference type="EC" id="2.7.11.1"/>
    </reaction>
</comment>
<evidence type="ECO:0000256" key="3">
    <source>
        <dbReference type="ARBA" id="ARBA00022679"/>
    </source>
</evidence>
<dbReference type="InterPro" id="IPR011989">
    <property type="entry name" value="ARM-like"/>
</dbReference>